<protein>
    <submittedName>
        <fullName evidence="1">Uncharacterized protein</fullName>
    </submittedName>
</protein>
<proteinExistence type="predicted"/>
<comment type="caution">
    <text evidence="1">The sequence shown here is derived from an EMBL/GenBank/DDBJ whole genome shotgun (WGS) entry which is preliminary data.</text>
</comment>
<reference evidence="1" key="1">
    <citation type="submission" date="2021-10" db="EMBL/GenBank/DDBJ databases">
        <title>The complete genome sequence of Leeia sp. TBRC 13508.</title>
        <authorList>
            <person name="Charoenyingcharoen P."/>
            <person name="Yukphan P."/>
        </authorList>
    </citation>
    <scope>NUCLEOTIDE SEQUENCE</scope>
    <source>
        <strain evidence="1">TBRC 13508</strain>
    </source>
</reference>
<evidence type="ECO:0000313" key="1">
    <source>
        <dbReference type="EMBL" id="MCB6184331.1"/>
    </source>
</evidence>
<sequence>MEKPKLPNPQPVLERASFFTLKDRVRMLKRSAKNRAEHFIAELENATGHFPFSLNLPFHFAGGAATGLIDVADKLLHELVSFDPIKIKEANQLIQPQDFLITKGQSESYILGSYYFLLNRSLKALNVEGYYVSELAIYRGFKNFCALDLNDASLSVSREFVVVSDASFASACFVYSLLLGMPVKRITTIAVDDEVAISQLRKINMVVCVAALLSVDIYEMKRVEDPAVDVLDAVGMAAEIASAIEEDLLAMVKTQNFHVQLAKQLDLIARHL</sequence>
<accession>A0ABS8D8Q7</accession>
<organism evidence="1 2">
    <name type="scientific">Leeia speluncae</name>
    <dbReference type="NCBI Taxonomy" id="2884804"/>
    <lineage>
        <taxon>Bacteria</taxon>
        <taxon>Pseudomonadati</taxon>
        <taxon>Pseudomonadota</taxon>
        <taxon>Betaproteobacteria</taxon>
        <taxon>Neisseriales</taxon>
        <taxon>Leeiaceae</taxon>
        <taxon>Leeia</taxon>
    </lineage>
</organism>
<dbReference type="EMBL" id="JAJBZT010000006">
    <property type="protein sequence ID" value="MCB6184331.1"/>
    <property type="molecule type" value="Genomic_DNA"/>
</dbReference>
<name>A0ABS8D8Q7_9NEIS</name>
<evidence type="ECO:0000313" key="2">
    <source>
        <dbReference type="Proteomes" id="UP001165395"/>
    </source>
</evidence>
<keyword evidence="2" id="KW-1185">Reference proteome</keyword>
<gene>
    <name evidence="1" type="ORF">LIN78_12325</name>
</gene>
<dbReference type="RefSeq" id="WP_227181142.1">
    <property type="nucleotide sequence ID" value="NZ_JAJBZT010000006.1"/>
</dbReference>
<dbReference type="Proteomes" id="UP001165395">
    <property type="component" value="Unassembled WGS sequence"/>
</dbReference>